<evidence type="ECO:0000313" key="3">
    <source>
        <dbReference type="Proteomes" id="UP000005955"/>
    </source>
</evidence>
<evidence type="ECO:0000313" key="2">
    <source>
        <dbReference type="EMBL" id="EGF13765.1"/>
    </source>
</evidence>
<keyword evidence="1" id="KW-0812">Transmembrane</keyword>
<organism evidence="2 3">
    <name type="scientific">Streptococcus sanguinis SK330</name>
    <dbReference type="NCBI Taxonomy" id="888813"/>
    <lineage>
        <taxon>Bacteria</taxon>
        <taxon>Bacillati</taxon>
        <taxon>Bacillota</taxon>
        <taxon>Bacilli</taxon>
        <taxon>Lactobacillales</taxon>
        <taxon>Streptococcaceae</taxon>
        <taxon>Streptococcus</taxon>
    </lineage>
</organism>
<dbReference type="HOGENOM" id="CLU_2453445_0_0_9"/>
<protein>
    <submittedName>
        <fullName evidence="2">Uncharacterized protein</fullName>
    </submittedName>
</protein>
<evidence type="ECO:0000256" key="1">
    <source>
        <dbReference type="SAM" id="Phobius"/>
    </source>
</evidence>
<comment type="caution">
    <text evidence="2">The sequence shown here is derived from an EMBL/GenBank/DDBJ whole genome shotgun (WGS) entry which is preliminary data.</text>
</comment>
<sequence length="89" mass="9760">MAILLQIMIVLEPLLQIVALDRQIVLGIGQVLATATCRMDLEAGPVLEMPVRLRITATFLALVMLFYRATIIVLEAGLAFLTAIQVLQI</sequence>
<keyword evidence="1" id="KW-1133">Transmembrane helix</keyword>
<keyword evidence="1" id="KW-0472">Membrane</keyword>
<dbReference type="Proteomes" id="UP000005955">
    <property type="component" value="Unassembled WGS sequence"/>
</dbReference>
<reference evidence="2 3" key="1">
    <citation type="submission" date="2011-02" db="EMBL/GenBank/DDBJ databases">
        <authorList>
            <person name="Muzny D."/>
            <person name="Qin X."/>
            <person name="Deng J."/>
            <person name="Jiang H."/>
            <person name="Liu Y."/>
            <person name="Qu J."/>
            <person name="Song X.-Z."/>
            <person name="Zhang L."/>
            <person name="Thornton R."/>
            <person name="Coyle M."/>
            <person name="Francisco L."/>
            <person name="Jackson L."/>
            <person name="Javaid M."/>
            <person name="Korchina V."/>
            <person name="Kovar C."/>
            <person name="Mata R."/>
            <person name="Mathew T."/>
            <person name="Ngo R."/>
            <person name="Nguyen L."/>
            <person name="Nguyen N."/>
            <person name="Okwuonu G."/>
            <person name="Ongeri F."/>
            <person name="Pham C."/>
            <person name="Simmons D."/>
            <person name="Wilczek-Boney K."/>
            <person name="Hale W."/>
            <person name="Jakkamsetti A."/>
            <person name="Pham P."/>
            <person name="Ruth R."/>
            <person name="San Lucas F."/>
            <person name="Warren J."/>
            <person name="Zhang J."/>
            <person name="Zhao Z."/>
            <person name="Zhou C."/>
            <person name="Zhu D."/>
            <person name="Lee S."/>
            <person name="Bess C."/>
            <person name="Blankenburg K."/>
            <person name="Forbes L."/>
            <person name="Fu Q."/>
            <person name="Gubbala S."/>
            <person name="Hirani K."/>
            <person name="Jayaseelan J.C."/>
            <person name="Lara F."/>
            <person name="Munidasa M."/>
            <person name="Palculict T."/>
            <person name="Patil S."/>
            <person name="Pu L.-L."/>
            <person name="Saada N."/>
            <person name="Tang L."/>
            <person name="Weissenberger G."/>
            <person name="Zhu Y."/>
            <person name="Hemphill L."/>
            <person name="Shang Y."/>
            <person name="Youmans B."/>
            <person name="Ayvaz T."/>
            <person name="Ross M."/>
            <person name="Santibanez J."/>
            <person name="Aqrawi P."/>
            <person name="Gross S."/>
            <person name="Joshi V."/>
            <person name="Fowler G."/>
            <person name="Nazareth L."/>
            <person name="Reid J."/>
            <person name="Worley K."/>
            <person name="Petrosino J."/>
            <person name="Highlander S."/>
            <person name="Gibbs R."/>
        </authorList>
    </citation>
    <scope>NUCLEOTIDE SEQUENCE [LARGE SCALE GENOMIC DNA]</scope>
    <source>
        <strain evidence="2 3">SK330</strain>
    </source>
</reference>
<dbReference type="EMBL" id="AFBD01000006">
    <property type="protein sequence ID" value="EGF13765.1"/>
    <property type="molecule type" value="Genomic_DNA"/>
</dbReference>
<feature type="transmembrane region" description="Helical" evidence="1">
    <location>
        <begin position="57"/>
        <end position="84"/>
    </location>
</feature>
<gene>
    <name evidence="2" type="ORF">HMPREF9386_1607</name>
</gene>
<accession>F2C980</accession>
<dbReference type="AlphaFoldDB" id="F2C980"/>
<name>F2C980_STRSA</name>
<proteinExistence type="predicted"/>